<name>A0A239XPQ6_9FLAO</name>
<dbReference type="InterPro" id="IPR007251">
    <property type="entry name" value="Iron_permease_Fet4"/>
</dbReference>
<dbReference type="Proteomes" id="UP000215196">
    <property type="component" value="Chromosome 1"/>
</dbReference>
<reference evidence="3 4" key="1">
    <citation type="submission" date="2017-06" db="EMBL/GenBank/DDBJ databases">
        <authorList>
            <consortium name="Pathogen Informatics"/>
        </authorList>
    </citation>
    <scope>NUCLEOTIDE SEQUENCE [LARGE SCALE GENOMIC DNA]</scope>
    <source>
        <strain evidence="3 4">NCTC13490</strain>
    </source>
</reference>
<dbReference type="RefSeq" id="WP_095072701.1">
    <property type="nucleotide sequence ID" value="NZ_CALTUO010000008.1"/>
</dbReference>
<dbReference type="Pfam" id="PF04120">
    <property type="entry name" value="Iron_permease"/>
    <property type="match status" value="1"/>
</dbReference>
<dbReference type="EMBL" id="LT906465">
    <property type="protein sequence ID" value="SNV48370.1"/>
    <property type="molecule type" value="Genomic_DNA"/>
</dbReference>
<keyword evidence="2" id="KW-0472">Membrane</keyword>
<evidence type="ECO:0000313" key="3">
    <source>
        <dbReference type="EMBL" id="SNV48370.1"/>
    </source>
</evidence>
<feature type="transmembrane region" description="Helical" evidence="2">
    <location>
        <begin position="49"/>
        <end position="68"/>
    </location>
</feature>
<evidence type="ECO:0000256" key="1">
    <source>
        <dbReference type="SAM" id="MobiDB-lite"/>
    </source>
</evidence>
<feature type="region of interest" description="Disordered" evidence="1">
    <location>
        <begin position="127"/>
        <end position="159"/>
    </location>
</feature>
<feature type="transmembrane region" description="Helical" evidence="2">
    <location>
        <begin position="12"/>
        <end position="37"/>
    </location>
</feature>
<keyword evidence="2" id="KW-0812">Transmembrane</keyword>
<accession>A0A239XPQ6</accession>
<organism evidence="3 4">
    <name type="scientific">Chryseobacterium taklimakanense</name>
    <dbReference type="NCBI Taxonomy" id="536441"/>
    <lineage>
        <taxon>Bacteria</taxon>
        <taxon>Pseudomonadati</taxon>
        <taxon>Bacteroidota</taxon>
        <taxon>Flavobacteriia</taxon>
        <taxon>Flavobacteriales</taxon>
        <taxon>Weeksellaceae</taxon>
        <taxon>Chryseobacterium group</taxon>
        <taxon>Chryseobacterium</taxon>
    </lineage>
</organism>
<dbReference type="KEGG" id="ctak:4412677_01900"/>
<gene>
    <name evidence="3" type="ORF">SAMEA4412677_01900</name>
</gene>
<proteinExistence type="predicted"/>
<dbReference type="AlphaFoldDB" id="A0A239XPQ6"/>
<keyword evidence="4" id="KW-1185">Reference proteome</keyword>
<protein>
    <submittedName>
        <fullName evidence="3">Predicted small integral membrane protein</fullName>
    </submittedName>
</protein>
<evidence type="ECO:0000313" key="4">
    <source>
        <dbReference type="Proteomes" id="UP000215196"/>
    </source>
</evidence>
<dbReference type="GO" id="GO:0055085">
    <property type="term" value="P:transmembrane transport"/>
    <property type="evidence" value="ECO:0007669"/>
    <property type="project" value="InterPro"/>
</dbReference>
<sequence>MSSENQNFFERFSNWATTATGSPAAFIIAVALILVWAISGPFFNFSETWQLVINTGTTIVTFLMVFLIQKGQNKDSKAIQIKLNELIAAHEKASNRIVDIEDLTEKELDKLHRYYQKLSDLAEEDTDLHQSHSIDAAEDNHEHKLRNQQIQQQIDDEDK</sequence>
<evidence type="ECO:0000256" key="2">
    <source>
        <dbReference type="SAM" id="Phobius"/>
    </source>
</evidence>
<keyword evidence="2" id="KW-1133">Transmembrane helix</keyword>